<evidence type="ECO:0000313" key="2">
    <source>
        <dbReference type="EMBL" id="CAB4610211.1"/>
    </source>
</evidence>
<dbReference type="EMBL" id="CAFBOV010000198">
    <property type="protein sequence ID" value="CAB5003441.1"/>
    <property type="molecule type" value="Genomic_DNA"/>
</dbReference>
<proteinExistence type="predicted"/>
<dbReference type="EMBL" id="CAEZSE010000195">
    <property type="protein sequence ID" value="CAB4542881.1"/>
    <property type="molecule type" value="Genomic_DNA"/>
</dbReference>
<name>A0A6J6BUQ9_9ZZZZ</name>
<dbReference type="AlphaFoldDB" id="A0A6J6BUQ9"/>
<evidence type="ECO:0000313" key="3">
    <source>
        <dbReference type="EMBL" id="CAB4804907.1"/>
    </source>
</evidence>
<evidence type="ECO:0000313" key="1">
    <source>
        <dbReference type="EMBL" id="CAB4542881.1"/>
    </source>
</evidence>
<evidence type="ECO:0000313" key="4">
    <source>
        <dbReference type="EMBL" id="CAB5003441.1"/>
    </source>
</evidence>
<dbReference type="EMBL" id="CAEZUN010000173">
    <property type="protein sequence ID" value="CAB4610211.1"/>
    <property type="molecule type" value="Genomic_DNA"/>
</dbReference>
<dbReference type="EMBL" id="CAFAAP010000102">
    <property type="protein sequence ID" value="CAB4804907.1"/>
    <property type="molecule type" value="Genomic_DNA"/>
</dbReference>
<dbReference type="EMBL" id="CAFBQV010000124">
    <property type="protein sequence ID" value="CAB5065597.1"/>
    <property type="molecule type" value="Genomic_DNA"/>
</dbReference>
<reference evidence="1" key="1">
    <citation type="submission" date="2020-05" db="EMBL/GenBank/DDBJ databases">
        <authorList>
            <person name="Chiriac C."/>
            <person name="Salcher M."/>
            <person name="Ghai R."/>
            <person name="Kavagutti S V."/>
        </authorList>
    </citation>
    <scope>NUCLEOTIDE SEQUENCE</scope>
</reference>
<organism evidence="1">
    <name type="scientific">freshwater metagenome</name>
    <dbReference type="NCBI Taxonomy" id="449393"/>
    <lineage>
        <taxon>unclassified sequences</taxon>
        <taxon>metagenomes</taxon>
        <taxon>ecological metagenomes</taxon>
    </lineage>
</organism>
<evidence type="ECO:0000313" key="5">
    <source>
        <dbReference type="EMBL" id="CAB5065597.1"/>
    </source>
</evidence>
<accession>A0A6J6BUQ9</accession>
<protein>
    <submittedName>
        <fullName evidence="1">Unannotated protein</fullName>
    </submittedName>
</protein>
<sequence length="51" mass="5396">MAGAIILVLALLAFPIIVGLSTAGIAALLGHLLYRDADERHANSELRDLNI</sequence>
<gene>
    <name evidence="1" type="ORF">UFOPK1353_01038</name>
    <name evidence="2" type="ORF">UFOPK1826_01210</name>
    <name evidence="3" type="ORF">UFOPK3026_00756</name>
    <name evidence="4" type="ORF">UFOPK4020_00966</name>
    <name evidence="5" type="ORF">UFOPK4345_00839</name>
</gene>